<dbReference type="SUPFAM" id="SSF53474">
    <property type="entry name" value="alpha/beta-Hydrolases"/>
    <property type="match status" value="1"/>
</dbReference>
<reference evidence="3 4" key="1">
    <citation type="submission" date="2015-11" db="EMBL/GenBank/DDBJ databases">
        <title>Whole-Genome Sequence of Candidatus Oderbacter manganicum from the National Park Lower Oder Valley, Germany.</title>
        <authorList>
            <person name="Braun B."/>
            <person name="Liere K."/>
            <person name="Szewzyk U."/>
        </authorList>
    </citation>
    <scope>NUCLEOTIDE SEQUENCE [LARGE SCALE GENOMIC DNA]</scope>
    <source>
        <strain evidence="3 4">OTSz_A_272</strain>
    </source>
</reference>
<dbReference type="KEGG" id="cbot:ATE48_11290"/>
<evidence type="ECO:0000256" key="1">
    <source>
        <dbReference type="ARBA" id="ARBA00022801"/>
    </source>
</evidence>
<keyword evidence="4" id="KW-1185">Reference proteome</keyword>
<gene>
    <name evidence="3" type="ORF">ATE48_11290</name>
</gene>
<keyword evidence="1" id="KW-0378">Hydrolase</keyword>
<dbReference type="Gene3D" id="3.40.50.1820">
    <property type="entry name" value="alpha/beta hydrolase"/>
    <property type="match status" value="1"/>
</dbReference>
<dbReference type="GO" id="GO:0004252">
    <property type="term" value="F:serine-type endopeptidase activity"/>
    <property type="evidence" value="ECO:0007669"/>
    <property type="project" value="TreeGrafter"/>
</dbReference>
<protein>
    <recommendedName>
        <fullName evidence="2">Peptidase S9 prolyl oligopeptidase catalytic domain-containing protein</fullName>
    </recommendedName>
</protein>
<evidence type="ECO:0000313" key="3">
    <source>
        <dbReference type="EMBL" id="ANP46459.1"/>
    </source>
</evidence>
<proteinExistence type="predicted"/>
<dbReference type="OrthoDB" id="128799at2"/>
<accession>A0A1B1AIR4</accession>
<dbReference type="SUPFAM" id="SSF82171">
    <property type="entry name" value="DPP6 N-terminal domain-like"/>
    <property type="match status" value="1"/>
</dbReference>
<dbReference type="AlphaFoldDB" id="A0A1B1AIR4"/>
<evidence type="ECO:0000313" key="4">
    <source>
        <dbReference type="Proteomes" id="UP000092498"/>
    </source>
</evidence>
<dbReference type="RefSeq" id="WP_066771574.1">
    <property type="nucleotide sequence ID" value="NZ_CP013244.1"/>
</dbReference>
<dbReference type="Pfam" id="PF00326">
    <property type="entry name" value="Peptidase_S9"/>
    <property type="match status" value="1"/>
</dbReference>
<name>A0A1B1AIR4_9PROT</name>
<dbReference type="InterPro" id="IPR029058">
    <property type="entry name" value="AB_hydrolase_fold"/>
</dbReference>
<dbReference type="Proteomes" id="UP000092498">
    <property type="component" value="Chromosome"/>
</dbReference>
<dbReference type="GO" id="GO:0006508">
    <property type="term" value="P:proteolysis"/>
    <property type="evidence" value="ECO:0007669"/>
    <property type="project" value="InterPro"/>
</dbReference>
<organism evidence="3 4">
    <name type="scientific">Candidatus Viadribacter manganicus</name>
    <dbReference type="NCBI Taxonomy" id="1759059"/>
    <lineage>
        <taxon>Bacteria</taxon>
        <taxon>Pseudomonadati</taxon>
        <taxon>Pseudomonadota</taxon>
        <taxon>Alphaproteobacteria</taxon>
        <taxon>Hyphomonadales</taxon>
        <taxon>Hyphomonadaceae</taxon>
        <taxon>Candidatus Viadribacter</taxon>
    </lineage>
</organism>
<feature type="domain" description="Peptidase S9 prolyl oligopeptidase catalytic" evidence="2">
    <location>
        <begin position="439"/>
        <end position="652"/>
    </location>
</feature>
<dbReference type="PANTHER" id="PTHR42776">
    <property type="entry name" value="SERINE PEPTIDASE S9 FAMILY MEMBER"/>
    <property type="match status" value="1"/>
</dbReference>
<dbReference type="InParanoid" id="A0A1B1AIR4"/>
<evidence type="ECO:0000259" key="2">
    <source>
        <dbReference type="Pfam" id="PF00326"/>
    </source>
</evidence>
<dbReference type="PANTHER" id="PTHR42776:SF27">
    <property type="entry name" value="DIPEPTIDYL PEPTIDASE FAMILY MEMBER 6"/>
    <property type="match status" value="1"/>
</dbReference>
<dbReference type="EMBL" id="CP013244">
    <property type="protein sequence ID" value="ANP46459.1"/>
    <property type="molecule type" value="Genomic_DNA"/>
</dbReference>
<dbReference type="STRING" id="1759059.ATE48_11290"/>
<sequence>MWFAPGLAAAQDVETPAAQARGPISIESFTRNAAIWSATLSPDGRSIAAIQESALGDVVTIIDWRTRAARATTLARRDNNLRLNWVAWKNDNRIVFSLTQEPVWRGERLIVPGSTRVFASDRDGSNMTLMFSGELSRRVRGNSGVIVIDMLANEPEQILLGTYAQHGFTVYRVNVTTGRTTNIVDYADWDTIAMYVDGNGYPVLRVDALTDNSGLRMYRRAPNQRDWQVAHEVRRSVTSENRYFSPLGAGPGPGQVYVAARSDGEEFQSIYLYNTATGALGAPVFQYPGADAAVAWLDTNDHSVLLGCGETQRWQCRAARPGTQRHFDALMAYFEGQVDIAFRGVSEDERFWLISTHGPRSPTSYYVYELETAHVSFVASTQPHFMPEDLAPMRVVNYTGRDGVPLWGYLTEPPTPGPHPLVVYPHGGPETRDSYEYNFFVQYLAWRGYAVFQPNFRGSEGSGRSFATAGYRQWGRRMQDDVTDGVMHLVESGAVDRNRMCIVGASYAGFAALAGAALTPDLYRCAVSIAGVSDLLAILSEERSEQGRGSAVYSYWTRVMGDPSTDRDELIAVSPARQAQNIRAPVLLIHGEDDWVVPIDQSQRMRRALVDAGRPTELIELEGEGHFWGNWSREHRQQLLETTDRFLAQHLAAE</sequence>
<dbReference type="InterPro" id="IPR001375">
    <property type="entry name" value="Peptidase_S9_cat"/>
</dbReference>